<organism evidence="1">
    <name type="scientific">uncultured Desulfovibrio sp</name>
    <dbReference type="NCBI Taxonomy" id="167968"/>
    <lineage>
        <taxon>Bacteria</taxon>
        <taxon>Pseudomonadati</taxon>
        <taxon>Thermodesulfobacteriota</taxon>
        <taxon>Desulfovibrionia</taxon>
        <taxon>Desulfovibrionales</taxon>
        <taxon>Desulfovibrionaceae</taxon>
        <taxon>Desulfovibrio</taxon>
        <taxon>environmental samples</taxon>
    </lineage>
</organism>
<sequence length="71" mass="8092">MLVERSGEVSDMQLSRGALSCQNDIAHNVLRMLRAWALGVQLPYVNFFCNMERACCISMQPLRNVCTWSRA</sequence>
<gene>
    <name evidence="1" type="ORF">KL86DES1_10743</name>
</gene>
<dbReference type="EMBL" id="FMJC01000001">
    <property type="protein sequence ID" value="SCM70959.1"/>
    <property type="molecule type" value="Genomic_DNA"/>
</dbReference>
<evidence type="ECO:0000313" key="1">
    <source>
        <dbReference type="EMBL" id="SCM70959.1"/>
    </source>
</evidence>
<protein>
    <submittedName>
        <fullName evidence="1">Uncharacterized protein</fullName>
    </submittedName>
</protein>
<proteinExistence type="predicted"/>
<reference evidence="1" key="1">
    <citation type="submission" date="2016-08" db="EMBL/GenBank/DDBJ databases">
        <authorList>
            <person name="Seilhamer J.J."/>
        </authorList>
    </citation>
    <scope>NUCLEOTIDE SEQUENCE</scope>
    <source>
        <strain evidence="1">86-1</strain>
    </source>
</reference>
<name>A0A212L0P0_9BACT</name>
<dbReference type="AlphaFoldDB" id="A0A212L0P0"/>
<accession>A0A212L0P0</accession>